<dbReference type="AlphaFoldDB" id="A0A249PAR0"/>
<proteinExistence type="predicted"/>
<dbReference type="Proteomes" id="UP000217211">
    <property type="component" value="Chromosome"/>
</dbReference>
<protein>
    <submittedName>
        <fullName evidence="1">Uncharacterized protein</fullName>
    </submittedName>
</protein>
<name>A0A249PAR0_9HYPH</name>
<dbReference type="KEGG" id="esj:SJ05684_c09170"/>
<accession>A0A249PAR0</accession>
<evidence type="ECO:0000313" key="2">
    <source>
        <dbReference type="Proteomes" id="UP000217211"/>
    </source>
</evidence>
<gene>
    <name evidence="1" type="ORF">SJ05684_c09170</name>
</gene>
<organism evidence="1 2">
    <name type="scientific">Sinorhizobium sojae CCBAU 05684</name>
    <dbReference type="NCBI Taxonomy" id="716928"/>
    <lineage>
        <taxon>Bacteria</taxon>
        <taxon>Pseudomonadati</taxon>
        <taxon>Pseudomonadota</taxon>
        <taxon>Alphaproteobacteria</taxon>
        <taxon>Hyphomicrobiales</taxon>
        <taxon>Rhizobiaceae</taxon>
        <taxon>Sinorhizobium/Ensifer group</taxon>
        <taxon>Sinorhizobium</taxon>
    </lineage>
</organism>
<keyword evidence="2" id="KW-1185">Reference proteome</keyword>
<sequence length="40" mass="4311">MEIGGMNKSEGHGRTMARARVARQWEPDTAVASGATYAVF</sequence>
<evidence type="ECO:0000313" key="1">
    <source>
        <dbReference type="EMBL" id="ASY62379.1"/>
    </source>
</evidence>
<dbReference type="EMBL" id="CP023067">
    <property type="protein sequence ID" value="ASY62379.1"/>
    <property type="molecule type" value="Genomic_DNA"/>
</dbReference>
<reference evidence="1 2" key="1">
    <citation type="submission" date="2017-08" db="EMBL/GenBank/DDBJ databases">
        <title>Multipartite genome sequences of Sinorhizobium species nodulating soybeans.</title>
        <authorList>
            <person name="Tian C.F."/>
        </authorList>
    </citation>
    <scope>NUCLEOTIDE SEQUENCE [LARGE SCALE GENOMIC DNA]</scope>
    <source>
        <strain evidence="1 2">CCBAU 05684</strain>
    </source>
</reference>